<sequence>VGMTCVSVFESLWHFSISVTHGGNMQNPLLWISLFMIQLTGIPIVAFLQKNFGISMNLDKKFWIMMLVSVLIYLYWFFAPFPYEIICSKYFPQTVYRGGIYIQNSYIRICNISLKALLGISITYLLLGEKAHDI</sequence>
<proteinExistence type="predicted"/>
<feature type="transmembrane region" description="Helical" evidence="1">
    <location>
        <begin position="62"/>
        <end position="86"/>
    </location>
</feature>
<gene>
    <name evidence="2" type="ORF">S01H1_70084</name>
</gene>
<feature type="non-terminal residue" evidence="2">
    <location>
        <position position="1"/>
    </location>
</feature>
<accession>X0X5K9</accession>
<feature type="transmembrane region" description="Helical" evidence="1">
    <location>
        <begin position="106"/>
        <end position="127"/>
    </location>
</feature>
<name>X0X5K9_9ZZZZ</name>
<reference evidence="2" key="1">
    <citation type="journal article" date="2014" name="Front. Microbiol.">
        <title>High frequency of phylogenetically diverse reductive dehalogenase-homologous genes in deep subseafloor sedimentary metagenomes.</title>
        <authorList>
            <person name="Kawai M."/>
            <person name="Futagami T."/>
            <person name="Toyoda A."/>
            <person name="Takaki Y."/>
            <person name="Nishi S."/>
            <person name="Hori S."/>
            <person name="Arai W."/>
            <person name="Tsubouchi T."/>
            <person name="Morono Y."/>
            <person name="Uchiyama I."/>
            <person name="Ito T."/>
            <person name="Fujiyama A."/>
            <person name="Inagaki F."/>
            <person name="Takami H."/>
        </authorList>
    </citation>
    <scope>NUCLEOTIDE SEQUENCE</scope>
    <source>
        <strain evidence="2">Expedition CK06-06</strain>
    </source>
</reference>
<dbReference type="EMBL" id="BARS01046576">
    <property type="protein sequence ID" value="GAG30682.1"/>
    <property type="molecule type" value="Genomic_DNA"/>
</dbReference>
<evidence type="ECO:0000256" key="1">
    <source>
        <dbReference type="SAM" id="Phobius"/>
    </source>
</evidence>
<keyword evidence="1" id="KW-0472">Membrane</keyword>
<keyword evidence="1" id="KW-0812">Transmembrane</keyword>
<protein>
    <submittedName>
        <fullName evidence="2">Uncharacterized protein</fullName>
    </submittedName>
</protein>
<evidence type="ECO:0000313" key="2">
    <source>
        <dbReference type="EMBL" id="GAG30682.1"/>
    </source>
</evidence>
<comment type="caution">
    <text evidence="2">The sequence shown here is derived from an EMBL/GenBank/DDBJ whole genome shotgun (WGS) entry which is preliminary data.</text>
</comment>
<organism evidence="2">
    <name type="scientific">marine sediment metagenome</name>
    <dbReference type="NCBI Taxonomy" id="412755"/>
    <lineage>
        <taxon>unclassified sequences</taxon>
        <taxon>metagenomes</taxon>
        <taxon>ecological metagenomes</taxon>
    </lineage>
</organism>
<feature type="transmembrane region" description="Helical" evidence="1">
    <location>
        <begin position="29"/>
        <end position="50"/>
    </location>
</feature>
<keyword evidence="1" id="KW-1133">Transmembrane helix</keyword>
<dbReference type="AlphaFoldDB" id="X0X5K9"/>